<evidence type="ECO:0000256" key="3">
    <source>
        <dbReference type="SAM" id="MobiDB-lite"/>
    </source>
</evidence>
<gene>
    <name evidence="4" type="ORF">M422DRAFT_70184</name>
</gene>
<feature type="compositionally biased region" description="Acidic residues" evidence="3">
    <location>
        <begin position="61"/>
        <end position="77"/>
    </location>
</feature>
<reference evidence="4 5" key="1">
    <citation type="submission" date="2014-06" db="EMBL/GenBank/DDBJ databases">
        <title>Evolutionary Origins and Diversification of the Mycorrhizal Mutualists.</title>
        <authorList>
            <consortium name="DOE Joint Genome Institute"/>
            <consortium name="Mycorrhizal Genomics Consortium"/>
            <person name="Kohler A."/>
            <person name="Kuo A."/>
            <person name="Nagy L.G."/>
            <person name="Floudas D."/>
            <person name="Copeland A."/>
            <person name="Barry K.W."/>
            <person name="Cichocki N."/>
            <person name="Veneault-Fourrey C."/>
            <person name="LaButti K."/>
            <person name="Lindquist E.A."/>
            <person name="Lipzen A."/>
            <person name="Lundell T."/>
            <person name="Morin E."/>
            <person name="Murat C."/>
            <person name="Riley R."/>
            <person name="Ohm R."/>
            <person name="Sun H."/>
            <person name="Tunlid A."/>
            <person name="Henrissat B."/>
            <person name="Grigoriev I.V."/>
            <person name="Hibbett D.S."/>
            <person name="Martin F."/>
        </authorList>
    </citation>
    <scope>NUCLEOTIDE SEQUENCE [LARGE SCALE GENOMIC DNA]</scope>
    <source>
        <strain evidence="4 5">SS14</strain>
    </source>
</reference>
<accession>A0A0C9VBK3</accession>
<evidence type="ECO:0000256" key="1">
    <source>
        <dbReference type="ARBA" id="ARBA00004123"/>
    </source>
</evidence>
<dbReference type="Pfam" id="PF04931">
    <property type="entry name" value="DNA_pol_phi"/>
    <property type="match status" value="1"/>
</dbReference>
<comment type="subcellular location">
    <subcellularLocation>
        <location evidence="1">Nucleus</location>
    </subcellularLocation>
</comment>
<dbReference type="GO" id="GO:0003677">
    <property type="term" value="F:DNA binding"/>
    <property type="evidence" value="ECO:0007669"/>
    <property type="project" value="InterPro"/>
</dbReference>
<feature type="compositionally biased region" description="Basic and acidic residues" evidence="3">
    <location>
        <begin position="1"/>
        <end position="11"/>
    </location>
</feature>
<protein>
    <submittedName>
        <fullName evidence="4">Unplaced genomic scaffold SPHSTscaffold_122, whole genome shotgun sequence</fullName>
    </submittedName>
</protein>
<sequence>MLTQLERRDPTQEDEETTEGDEKAGSASEDEDESSESDSKDEEDDSEDEEAHRVARIEASDGSDAEEEGSESEDDTMGGDQMMALDAHLTEIFRSRVNEKGKGDAGAQREATHFKNQEAARKPIHCGIPCCPHTSYYGIGIGRKTTSDKVKAVLRARFGKAKEVPITADVDTVGKYLQRLHNLARKAHASDDLLKCQPKCGWDVGDDILQYAPKAVNDYRKCQASQLVQPVFTQLVVKPDNQSLIGFATEFREVVLEMITEAWDNTNSFNAAQAKEFLKLSLLGIQNVLLRTKLRSSRFQTSTPLYGVFNETLATLDWKNDGGEDAIMKDATKDKKRKAGDGKEDEERKKAKRKKVKSKGSKDN</sequence>
<dbReference type="GO" id="GO:0005730">
    <property type="term" value="C:nucleolus"/>
    <property type="evidence" value="ECO:0007669"/>
    <property type="project" value="InterPro"/>
</dbReference>
<feature type="compositionally biased region" description="Acidic residues" evidence="3">
    <location>
        <begin position="28"/>
        <end position="49"/>
    </location>
</feature>
<feature type="compositionally biased region" description="Basic residues" evidence="3">
    <location>
        <begin position="350"/>
        <end position="364"/>
    </location>
</feature>
<feature type="region of interest" description="Disordered" evidence="3">
    <location>
        <begin position="321"/>
        <end position="364"/>
    </location>
</feature>
<evidence type="ECO:0000256" key="2">
    <source>
        <dbReference type="ARBA" id="ARBA00023242"/>
    </source>
</evidence>
<dbReference type="OrthoDB" id="342531at2759"/>
<keyword evidence="5" id="KW-1185">Reference proteome</keyword>
<dbReference type="GO" id="GO:0006355">
    <property type="term" value="P:regulation of DNA-templated transcription"/>
    <property type="evidence" value="ECO:0007669"/>
    <property type="project" value="InterPro"/>
</dbReference>
<dbReference type="HOGENOM" id="CLU_761101_0_0_1"/>
<dbReference type="Proteomes" id="UP000054279">
    <property type="component" value="Unassembled WGS sequence"/>
</dbReference>
<evidence type="ECO:0000313" key="5">
    <source>
        <dbReference type="Proteomes" id="UP000054279"/>
    </source>
</evidence>
<feature type="compositionally biased region" description="Basic and acidic residues" evidence="3">
    <location>
        <begin position="321"/>
        <end position="349"/>
    </location>
</feature>
<evidence type="ECO:0000313" key="4">
    <source>
        <dbReference type="EMBL" id="KIJ34716.1"/>
    </source>
</evidence>
<keyword evidence="2" id="KW-0539">Nucleus</keyword>
<feature type="compositionally biased region" description="Basic and acidic residues" evidence="3">
    <location>
        <begin position="50"/>
        <end position="59"/>
    </location>
</feature>
<name>A0A0C9VBK3_SPHS4</name>
<dbReference type="AlphaFoldDB" id="A0A0C9VBK3"/>
<dbReference type="PANTHER" id="PTHR13213">
    <property type="entry name" value="MYB-BINDING PROTEIN 1A FAMILY MEMBER"/>
    <property type="match status" value="1"/>
</dbReference>
<feature type="region of interest" description="Disordered" evidence="3">
    <location>
        <begin position="1"/>
        <end position="79"/>
    </location>
</feature>
<organism evidence="4 5">
    <name type="scientific">Sphaerobolus stellatus (strain SS14)</name>
    <dbReference type="NCBI Taxonomy" id="990650"/>
    <lineage>
        <taxon>Eukaryota</taxon>
        <taxon>Fungi</taxon>
        <taxon>Dikarya</taxon>
        <taxon>Basidiomycota</taxon>
        <taxon>Agaricomycotina</taxon>
        <taxon>Agaricomycetes</taxon>
        <taxon>Phallomycetidae</taxon>
        <taxon>Geastrales</taxon>
        <taxon>Sphaerobolaceae</taxon>
        <taxon>Sphaerobolus</taxon>
    </lineage>
</organism>
<dbReference type="InterPro" id="IPR007015">
    <property type="entry name" value="DNA_pol_V/MYBBP1A"/>
</dbReference>
<proteinExistence type="predicted"/>
<dbReference type="EMBL" id="KN837197">
    <property type="protein sequence ID" value="KIJ34716.1"/>
    <property type="molecule type" value="Genomic_DNA"/>
</dbReference>
<dbReference type="PANTHER" id="PTHR13213:SF2">
    <property type="entry name" value="MYB-BINDING PROTEIN 1A"/>
    <property type="match status" value="1"/>
</dbReference>